<dbReference type="Proteomes" id="UP000001542">
    <property type="component" value="Unassembled WGS sequence"/>
</dbReference>
<evidence type="ECO:0000313" key="1">
    <source>
        <dbReference type="EMBL" id="EAY02418.1"/>
    </source>
</evidence>
<dbReference type="SMR" id="A2EY72"/>
<name>A2EY72_TRIV3</name>
<evidence type="ECO:0008006" key="3">
    <source>
        <dbReference type="Google" id="ProtNLM"/>
    </source>
</evidence>
<accession>A2EY72</accession>
<organism evidence="1 2">
    <name type="scientific">Trichomonas vaginalis (strain ATCC PRA-98 / G3)</name>
    <dbReference type="NCBI Taxonomy" id="412133"/>
    <lineage>
        <taxon>Eukaryota</taxon>
        <taxon>Metamonada</taxon>
        <taxon>Parabasalia</taxon>
        <taxon>Trichomonadida</taxon>
        <taxon>Trichomonadidae</taxon>
        <taxon>Trichomonas</taxon>
    </lineage>
</organism>
<dbReference type="VEuPathDB" id="TrichDB:TVAGG3_0413760"/>
<dbReference type="EMBL" id="DS113537">
    <property type="protein sequence ID" value="EAY02418.1"/>
    <property type="molecule type" value="Genomic_DNA"/>
</dbReference>
<gene>
    <name evidence="1" type="ORF">TVAG_206940</name>
</gene>
<proteinExistence type="predicted"/>
<dbReference type="RefSeq" id="XP_001330671.1">
    <property type="nucleotide sequence ID" value="XM_001330635.1"/>
</dbReference>
<reference evidence="1" key="1">
    <citation type="submission" date="2006-10" db="EMBL/GenBank/DDBJ databases">
        <authorList>
            <person name="Amadeo P."/>
            <person name="Zhao Q."/>
            <person name="Wortman J."/>
            <person name="Fraser-Liggett C."/>
            <person name="Carlton J."/>
        </authorList>
    </citation>
    <scope>NUCLEOTIDE SEQUENCE</scope>
    <source>
        <strain evidence="1">G3</strain>
    </source>
</reference>
<dbReference type="AlphaFoldDB" id="A2EY72"/>
<dbReference type="KEGG" id="tva:4760256"/>
<dbReference type="InParanoid" id="A2EY72"/>
<keyword evidence="2" id="KW-1185">Reference proteome</keyword>
<protein>
    <recommendedName>
        <fullName evidence="3">TPR Domain containing protein</fullName>
    </recommendedName>
</protein>
<evidence type="ECO:0000313" key="2">
    <source>
        <dbReference type="Proteomes" id="UP000001542"/>
    </source>
</evidence>
<sequence length="148" mass="17231">MSVFSKRQFFFVNVNIKNISKMSSDTVTNRIEIAMDRNYNEKAFREQIRRQNPDMPAVPDDYPQYVAGPYVYSEQHFFKIQYPECTVNELRAFLIANKADVAYEQGKIADAQKMCFHALTFNACDVDAYTGLTRQLIKVIEDDYTLIN</sequence>
<reference evidence="1" key="2">
    <citation type="journal article" date="2007" name="Science">
        <title>Draft genome sequence of the sexually transmitted pathogen Trichomonas vaginalis.</title>
        <authorList>
            <person name="Carlton J.M."/>
            <person name="Hirt R.P."/>
            <person name="Silva J.C."/>
            <person name="Delcher A.L."/>
            <person name="Schatz M."/>
            <person name="Zhao Q."/>
            <person name="Wortman J.R."/>
            <person name="Bidwell S.L."/>
            <person name="Alsmark U.C.M."/>
            <person name="Besteiro S."/>
            <person name="Sicheritz-Ponten T."/>
            <person name="Noel C.J."/>
            <person name="Dacks J.B."/>
            <person name="Foster P.G."/>
            <person name="Simillion C."/>
            <person name="Van de Peer Y."/>
            <person name="Miranda-Saavedra D."/>
            <person name="Barton G.J."/>
            <person name="Westrop G.D."/>
            <person name="Mueller S."/>
            <person name="Dessi D."/>
            <person name="Fiori P.L."/>
            <person name="Ren Q."/>
            <person name="Paulsen I."/>
            <person name="Zhang H."/>
            <person name="Bastida-Corcuera F.D."/>
            <person name="Simoes-Barbosa A."/>
            <person name="Brown M.T."/>
            <person name="Hayes R.D."/>
            <person name="Mukherjee M."/>
            <person name="Okumura C.Y."/>
            <person name="Schneider R."/>
            <person name="Smith A.J."/>
            <person name="Vanacova S."/>
            <person name="Villalvazo M."/>
            <person name="Haas B.J."/>
            <person name="Pertea M."/>
            <person name="Feldblyum T.V."/>
            <person name="Utterback T.R."/>
            <person name="Shu C.L."/>
            <person name="Osoegawa K."/>
            <person name="de Jong P.J."/>
            <person name="Hrdy I."/>
            <person name="Horvathova L."/>
            <person name="Zubacova Z."/>
            <person name="Dolezal P."/>
            <person name="Malik S.B."/>
            <person name="Logsdon J.M. Jr."/>
            <person name="Henze K."/>
            <person name="Gupta A."/>
            <person name="Wang C.C."/>
            <person name="Dunne R.L."/>
            <person name="Upcroft J.A."/>
            <person name="Upcroft P."/>
            <person name="White O."/>
            <person name="Salzberg S.L."/>
            <person name="Tang P."/>
            <person name="Chiu C.-H."/>
            <person name="Lee Y.-S."/>
            <person name="Embley T.M."/>
            <person name="Coombs G.H."/>
            <person name="Mottram J.C."/>
            <person name="Tachezy J."/>
            <person name="Fraser-Liggett C.M."/>
            <person name="Johnson P.J."/>
        </authorList>
    </citation>
    <scope>NUCLEOTIDE SEQUENCE [LARGE SCALE GENOMIC DNA]</scope>
    <source>
        <strain evidence="1">G3</strain>
    </source>
</reference>
<dbReference type="VEuPathDB" id="TrichDB:TVAG_206940"/>